<keyword evidence="6" id="KW-0234">DNA repair</keyword>
<dbReference type="PIRSF" id="PIRSF038005">
    <property type="entry name" value="Methyl_CpG_bd_MBD4"/>
    <property type="match status" value="1"/>
</dbReference>
<dbReference type="CDD" id="cd01396">
    <property type="entry name" value="MeCP2_MBD"/>
    <property type="match status" value="1"/>
</dbReference>
<protein>
    <recommendedName>
        <fullName evidence="10">Methyl-CpG-binding domain protein 4</fullName>
    </recommendedName>
    <alternativeName>
        <fullName evidence="11">Methyl-CpG-binding protein MBD4</fullName>
    </alternativeName>
    <alternativeName>
        <fullName evidence="12">Mismatch-specific DNA N-glycosylase</fullName>
    </alternativeName>
</protein>
<comment type="subcellular location">
    <subcellularLocation>
        <location evidence="1">Nucleus</location>
    </subcellularLocation>
</comment>
<dbReference type="SUPFAM" id="SSF54171">
    <property type="entry name" value="DNA-binding domain"/>
    <property type="match status" value="1"/>
</dbReference>
<evidence type="ECO:0000256" key="8">
    <source>
        <dbReference type="ARBA" id="ARBA00055831"/>
    </source>
</evidence>
<dbReference type="InterPro" id="IPR017352">
    <property type="entry name" value="MBD4"/>
</dbReference>
<dbReference type="Pfam" id="PF01429">
    <property type="entry name" value="MBD"/>
    <property type="match status" value="1"/>
</dbReference>
<dbReference type="Proteomes" id="UP000694620">
    <property type="component" value="Chromosome 18"/>
</dbReference>
<dbReference type="GO" id="GO:0003677">
    <property type="term" value="F:DNA binding"/>
    <property type="evidence" value="ECO:0007669"/>
    <property type="project" value="UniProtKB-KW"/>
</dbReference>
<keyword evidence="2" id="KW-0597">Phosphoprotein</keyword>
<dbReference type="FunFam" id="1.10.340.30:FF:000051">
    <property type="entry name" value="Methyl-CpG-binding domain protein 4"/>
    <property type="match status" value="1"/>
</dbReference>
<proteinExistence type="predicted"/>
<feature type="region of interest" description="Disordered" evidence="13">
    <location>
        <begin position="210"/>
        <end position="296"/>
    </location>
</feature>
<dbReference type="AlphaFoldDB" id="A0A8C4T5X7"/>
<reference evidence="15" key="2">
    <citation type="submission" date="2025-08" db="UniProtKB">
        <authorList>
            <consortium name="Ensembl"/>
        </authorList>
    </citation>
    <scope>IDENTIFICATION</scope>
</reference>
<dbReference type="InterPro" id="IPR011257">
    <property type="entry name" value="DNA_glycosylase"/>
</dbReference>
<evidence type="ECO:0000256" key="4">
    <source>
        <dbReference type="ARBA" id="ARBA00022801"/>
    </source>
</evidence>
<evidence type="ECO:0000256" key="7">
    <source>
        <dbReference type="ARBA" id="ARBA00023242"/>
    </source>
</evidence>
<evidence type="ECO:0000313" key="15">
    <source>
        <dbReference type="Ensembl" id="ENSECRP00000026642.1"/>
    </source>
</evidence>
<dbReference type="Gene3D" id="1.10.340.30">
    <property type="entry name" value="Hypothetical protein, domain 2"/>
    <property type="match status" value="1"/>
</dbReference>
<evidence type="ECO:0000256" key="3">
    <source>
        <dbReference type="ARBA" id="ARBA00022763"/>
    </source>
</evidence>
<keyword evidence="3" id="KW-0227">DNA damage</keyword>
<dbReference type="GO" id="GO:0005634">
    <property type="term" value="C:nucleus"/>
    <property type="evidence" value="ECO:0007669"/>
    <property type="project" value="UniProtKB-SubCell"/>
</dbReference>
<evidence type="ECO:0000256" key="11">
    <source>
        <dbReference type="ARBA" id="ARBA00076709"/>
    </source>
</evidence>
<comment type="subunit">
    <text evidence="9">Interacts with MLH1.</text>
</comment>
<keyword evidence="4" id="KW-0378">Hydrolase</keyword>
<comment type="function">
    <text evidence="8">Mismatch-specific DNA N-glycosylase involved in DNA repair. Has thymine glycosylase activity and is specific for G:T mismatches within methylated and unmethylated CpG sites. Can also remove uracil or 5-fluorouracil in G:U mismatches. Has no lyase activity. Was first identified as methyl-CpG-binding protein.</text>
</comment>
<evidence type="ECO:0000256" key="6">
    <source>
        <dbReference type="ARBA" id="ARBA00023204"/>
    </source>
</evidence>
<name>A0A8C4T5X7_ERPCA</name>
<feature type="compositionally biased region" description="Basic and acidic residues" evidence="13">
    <location>
        <begin position="265"/>
        <end position="275"/>
    </location>
</feature>
<dbReference type="InterPro" id="IPR001739">
    <property type="entry name" value="Methyl_CpG_DNA-bd"/>
</dbReference>
<dbReference type="GeneTree" id="ENSGT00530000063687"/>
<evidence type="ECO:0000259" key="14">
    <source>
        <dbReference type="PROSITE" id="PS50982"/>
    </source>
</evidence>
<evidence type="ECO:0000256" key="2">
    <source>
        <dbReference type="ARBA" id="ARBA00022553"/>
    </source>
</evidence>
<keyword evidence="5" id="KW-0238">DNA-binding</keyword>
<evidence type="ECO:0000256" key="1">
    <source>
        <dbReference type="ARBA" id="ARBA00004123"/>
    </source>
</evidence>
<dbReference type="PANTHER" id="PTHR15074:SF7">
    <property type="entry name" value="METHYL-CPG-BINDING DOMAIN PROTEIN 4"/>
    <property type="match status" value="1"/>
</dbReference>
<accession>A0A8C4T5X7</accession>
<keyword evidence="7" id="KW-0539">Nucleus</keyword>
<reference evidence="15" key="3">
    <citation type="submission" date="2025-09" db="UniProtKB">
        <authorList>
            <consortium name="Ensembl"/>
        </authorList>
    </citation>
    <scope>IDENTIFICATION</scope>
</reference>
<feature type="compositionally biased region" description="Polar residues" evidence="13">
    <location>
        <begin position="276"/>
        <end position="285"/>
    </location>
</feature>
<keyword evidence="16" id="KW-1185">Reference proteome</keyword>
<feature type="compositionally biased region" description="Basic and acidic residues" evidence="13">
    <location>
        <begin position="227"/>
        <end position="242"/>
    </location>
</feature>
<evidence type="ECO:0000313" key="16">
    <source>
        <dbReference type="Proteomes" id="UP000694620"/>
    </source>
</evidence>
<dbReference type="GO" id="GO:0008263">
    <property type="term" value="F:pyrimidine-specific mismatch base pair DNA N-glycosylase activity"/>
    <property type="evidence" value="ECO:0007669"/>
    <property type="project" value="InterPro"/>
</dbReference>
<sequence length="491" mass="55597">MEELQGSYGLLMQEEVKSEEASSCQNCNMGTIEEMNRVPPGWVKVVHQRLTGKTAGKYDVFMISPQGKKFRSKAALKKFLQNTDDCNLTITDFDFSVPKSNALKLARKWSKVSKNDTDTQISADATYKEEGIPQAASLMCESKEPCHTISFTQSKVNEHLELCREPGNNVGAISETHHSNCGSEQKNVQKMKHGCGTMSLKSKLEQNNIVSASPGKGINESIQSTKFEGKRRNSSRDSEKGNTKKCKLKGLSVRQLKNKVKQRILRSDKESDMNIKQESNSISSSTEEKPVDHPHVDDGRHGSLDVDAVIENGSDVLSSQDGNDAALRQSQGEFSMKMYVDKRKRSPYFSSKFSEEGLSPPRRNIFKKWTPPRSPFSLVQETLFHDPWKLLIATIFLNRTSGKMAIPVLWQFLEHYPSPEMARRADWKEIAELLKPLGLNELRAKTIVKFSDEYLTKNWKYPIELHGIGKYGNDSYRIFCVNEWKQVSKNI</sequence>
<dbReference type="GO" id="GO:0006281">
    <property type="term" value="P:DNA repair"/>
    <property type="evidence" value="ECO:0007669"/>
    <property type="project" value="UniProtKB-KW"/>
</dbReference>
<dbReference type="InterPro" id="IPR016177">
    <property type="entry name" value="DNA-bd_dom_sf"/>
</dbReference>
<feature type="domain" description="MBD" evidence="14">
    <location>
        <begin position="28"/>
        <end position="100"/>
    </location>
</feature>
<dbReference type="PANTHER" id="PTHR15074">
    <property type="entry name" value="METHYL-CPG-BINDING PROTEIN"/>
    <property type="match status" value="1"/>
</dbReference>
<reference evidence="15" key="1">
    <citation type="submission" date="2021-06" db="EMBL/GenBank/DDBJ databases">
        <authorList>
            <consortium name="Wellcome Sanger Institute Data Sharing"/>
        </authorList>
    </citation>
    <scope>NUCLEOTIDE SEQUENCE [LARGE SCALE GENOMIC DNA]</scope>
</reference>
<dbReference type="InterPro" id="IPR045138">
    <property type="entry name" value="MeCP2/MBD4"/>
</dbReference>
<evidence type="ECO:0000256" key="10">
    <source>
        <dbReference type="ARBA" id="ARBA00069821"/>
    </source>
</evidence>
<dbReference type="Ensembl" id="ENSECRT00000027194.1">
    <property type="protein sequence ID" value="ENSECRP00000026642.1"/>
    <property type="gene ID" value="ENSECRG00000017997.1"/>
</dbReference>
<evidence type="ECO:0000256" key="9">
    <source>
        <dbReference type="ARBA" id="ARBA00062707"/>
    </source>
</evidence>
<dbReference type="Gene3D" id="3.30.890.10">
    <property type="entry name" value="Methyl-cpg-binding Protein 2, Chain A"/>
    <property type="match status" value="1"/>
</dbReference>
<dbReference type="PROSITE" id="PS50982">
    <property type="entry name" value="MBD"/>
    <property type="match status" value="1"/>
</dbReference>
<dbReference type="SMART" id="SM00391">
    <property type="entry name" value="MBD"/>
    <property type="match status" value="1"/>
</dbReference>
<dbReference type="SUPFAM" id="SSF48150">
    <property type="entry name" value="DNA-glycosylase"/>
    <property type="match status" value="1"/>
</dbReference>
<feature type="compositionally biased region" description="Basic and acidic residues" evidence="13">
    <location>
        <begin position="286"/>
        <end position="296"/>
    </location>
</feature>
<organism evidence="15 16">
    <name type="scientific">Erpetoichthys calabaricus</name>
    <name type="common">Rope fish</name>
    <name type="synonym">Calamoichthys calabaricus</name>
    <dbReference type="NCBI Taxonomy" id="27687"/>
    <lineage>
        <taxon>Eukaryota</taxon>
        <taxon>Metazoa</taxon>
        <taxon>Chordata</taxon>
        <taxon>Craniata</taxon>
        <taxon>Vertebrata</taxon>
        <taxon>Euteleostomi</taxon>
        <taxon>Actinopterygii</taxon>
        <taxon>Polypteriformes</taxon>
        <taxon>Polypteridae</taxon>
        <taxon>Erpetoichthys</taxon>
    </lineage>
</organism>
<evidence type="ECO:0000256" key="13">
    <source>
        <dbReference type="SAM" id="MobiDB-lite"/>
    </source>
</evidence>
<gene>
    <name evidence="15" type="primary">MBD4</name>
    <name evidence="15" type="synonym">mbd4</name>
</gene>
<evidence type="ECO:0000256" key="12">
    <source>
        <dbReference type="ARBA" id="ARBA00083330"/>
    </source>
</evidence>
<evidence type="ECO:0000256" key="5">
    <source>
        <dbReference type="ARBA" id="ARBA00023125"/>
    </source>
</evidence>